<evidence type="ECO:0000313" key="2">
    <source>
        <dbReference type="Proteomes" id="UP001499967"/>
    </source>
</evidence>
<comment type="caution">
    <text evidence="1">The sequence shown here is derived from an EMBL/GenBank/DDBJ whole genome shotgun (WGS) entry which is preliminary data.</text>
</comment>
<dbReference type="Proteomes" id="UP001499967">
    <property type="component" value="Unassembled WGS sequence"/>
</dbReference>
<proteinExistence type="predicted"/>
<accession>A0ABP3YZI3</accession>
<reference evidence="2" key="1">
    <citation type="journal article" date="2019" name="Int. J. Syst. Evol. Microbiol.">
        <title>The Global Catalogue of Microorganisms (GCM) 10K type strain sequencing project: providing services to taxonomists for standard genome sequencing and annotation.</title>
        <authorList>
            <consortium name="The Broad Institute Genomics Platform"/>
            <consortium name="The Broad Institute Genome Sequencing Center for Infectious Disease"/>
            <person name="Wu L."/>
            <person name="Ma J."/>
        </authorList>
    </citation>
    <scope>NUCLEOTIDE SEQUENCE [LARGE SCALE GENOMIC DNA]</scope>
    <source>
        <strain evidence="2">JCM 11117</strain>
    </source>
</reference>
<sequence>MPGERPPEYERRSIVAIVVDDRGWMVCGTVDGVAVESPEPTTARTAADYLRHWPELWNEPRGES</sequence>
<gene>
    <name evidence="1" type="ORF">GCM10009559_77380</name>
</gene>
<evidence type="ECO:0000313" key="1">
    <source>
        <dbReference type="EMBL" id="GAA0908254.1"/>
    </source>
</evidence>
<keyword evidence="2" id="KW-1185">Reference proteome</keyword>
<dbReference type="RefSeq" id="WP_343946849.1">
    <property type="nucleotide sequence ID" value="NZ_BAAAHP010000323.1"/>
</dbReference>
<protein>
    <submittedName>
        <fullName evidence="1">Uncharacterized protein</fullName>
    </submittedName>
</protein>
<name>A0ABP3YZI3_9PSEU</name>
<dbReference type="EMBL" id="BAAAHP010000323">
    <property type="protein sequence ID" value="GAA0908254.1"/>
    <property type="molecule type" value="Genomic_DNA"/>
</dbReference>
<organism evidence="1 2">
    <name type="scientific">Pseudonocardia zijingensis</name>
    <dbReference type="NCBI Taxonomy" id="153376"/>
    <lineage>
        <taxon>Bacteria</taxon>
        <taxon>Bacillati</taxon>
        <taxon>Actinomycetota</taxon>
        <taxon>Actinomycetes</taxon>
        <taxon>Pseudonocardiales</taxon>
        <taxon>Pseudonocardiaceae</taxon>
        <taxon>Pseudonocardia</taxon>
    </lineage>
</organism>